<reference evidence="9 10" key="1">
    <citation type="submission" date="2020-02" db="EMBL/GenBank/DDBJ databases">
        <title>Acidophilic actinobacteria isolated from forest soil.</title>
        <authorList>
            <person name="Golinska P."/>
        </authorList>
    </citation>
    <scope>NUCLEOTIDE SEQUENCE [LARGE SCALE GENOMIC DNA]</scope>
    <source>
        <strain evidence="9 10">NL8</strain>
    </source>
</reference>
<dbReference type="InterPro" id="IPR035906">
    <property type="entry name" value="MetI-like_sf"/>
</dbReference>
<dbReference type="SUPFAM" id="SSF161098">
    <property type="entry name" value="MetI-like"/>
    <property type="match status" value="1"/>
</dbReference>
<dbReference type="PANTHER" id="PTHR43227">
    <property type="entry name" value="BLL4140 PROTEIN"/>
    <property type="match status" value="1"/>
</dbReference>
<dbReference type="Gene3D" id="1.10.3720.10">
    <property type="entry name" value="MetI-like"/>
    <property type="match status" value="1"/>
</dbReference>
<dbReference type="InterPro" id="IPR050809">
    <property type="entry name" value="UgpAE/MalFG_permease"/>
</dbReference>
<evidence type="ECO:0000256" key="4">
    <source>
        <dbReference type="ARBA" id="ARBA00022692"/>
    </source>
</evidence>
<proteinExistence type="inferred from homology"/>
<comment type="similarity">
    <text evidence="7">Belongs to the binding-protein-dependent transport system permease family.</text>
</comment>
<keyword evidence="2 7" id="KW-0813">Transport</keyword>
<feature type="transmembrane region" description="Helical" evidence="7">
    <location>
        <begin position="104"/>
        <end position="125"/>
    </location>
</feature>
<feature type="transmembrane region" description="Helical" evidence="7">
    <location>
        <begin position="270"/>
        <end position="288"/>
    </location>
</feature>
<comment type="caution">
    <text evidence="9">The sequence shown here is derived from an EMBL/GenBank/DDBJ whole genome shotgun (WGS) entry which is preliminary data.</text>
</comment>
<dbReference type="PANTHER" id="PTHR43227:SF8">
    <property type="entry name" value="DIACETYLCHITOBIOSE UPTAKE SYSTEM PERMEASE PROTEIN DASB"/>
    <property type="match status" value="1"/>
</dbReference>
<feature type="transmembrane region" description="Helical" evidence="7">
    <location>
        <begin position="6"/>
        <end position="27"/>
    </location>
</feature>
<keyword evidence="10" id="KW-1185">Reference proteome</keyword>
<keyword evidence="4 7" id="KW-0812">Transmembrane</keyword>
<dbReference type="RefSeq" id="WP_212019361.1">
    <property type="nucleotide sequence ID" value="NZ_JAAFYZ010000232.1"/>
</dbReference>
<evidence type="ECO:0000259" key="8">
    <source>
        <dbReference type="PROSITE" id="PS50928"/>
    </source>
</evidence>
<evidence type="ECO:0000256" key="6">
    <source>
        <dbReference type="ARBA" id="ARBA00023136"/>
    </source>
</evidence>
<feature type="transmembrane region" description="Helical" evidence="7">
    <location>
        <begin position="161"/>
        <end position="183"/>
    </location>
</feature>
<accession>A0ABS5L447</accession>
<feature type="transmembrane region" description="Helical" evidence="7">
    <location>
        <begin position="48"/>
        <end position="67"/>
    </location>
</feature>
<dbReference type="CDD" id="cd06261">
    <property type="entry name" value="TM_PBP2"/>
    <property type="match status" value="1"/>
</dbReference>
<organism evidence="9 10">
    <name type="scientific">Catenulispora pinistramenti</name>
    <dbReference type="NCBI Taxonomy" id="2705254"/>
    <lineage>
        <taxon>Bacteria</taxon>
        <taxon>Bacillati</taxon>
        <taxon>Actinomycetota</taxon>
        <taxon>Actinomycetes</taxon>
        <taxon>Catenulisporales</taxon>
        <taxon>Catenulisporaceae</taxon>
        <taxon>Catenulispora</taxon>
    </lineage>
</organism>
<protein>
    <submittedName>
        <fullName evidence="9">Sugar ABC transporter permease</fullName>
    </submittedName>
</protein>
<keyword evidence="6 7" id="KW-0472">Membrane</keyword>
<dbReference type="Pfam" id="PF00528">
    <property type="entry name" value="BPD_transp_1"/>
    <property type="match status" value="1"/>
</dbReference>
<feature type="domain" description="ABC transmembrane type-1" evidence="8">
    <location>
        <begin position="70"/>
        <end position="289"/>
    </location>
</feature>
<evidence type="ECO:0000256" key="2">
    <source>
        <dbReference type="ARBA" id="ARBA00022448"/>
    </source>
</evidence>
<dbReference type="Proteomes" id="UP000730482">
    <property type="component" value="Unassembled WGS sequence"/>
</dbReference>
<evidence type="ECO:0000256" key="1">
    <source>
        <dbReference type="ARBA" id="ARBA00004651"/>
    </source>
</evidence>
<sequence length="298" mass="33864">MRGKSLPYLFLAPSVVVLATMMGYPLVRMVLLAFQNMNNYRKFVNPSLVSYVGFQTFSSILSDPLFWQVIRRTLIWTALNVGLSMLIAMAIAALLGRISPWARVTLITVLLFVWSMPTIVTGTVFRWLFDNAYGVIDYILYLVGFKGMLHHDWFADPNQGLYVVVTSVVVWGALPFLVLALHAGMTQVPTELKEAARVDGASPLQVYRNVTLPILRPLLLITTALSFIWDFQVFNQIWTMRNGAPEQGYWTIGVYLFEQAFDRNRYSDGAVISVAMIVIMMLVLVFYIRQMLRIGDQK</sequence>
<keyword evidence="3" id="KW-1003">Cell membrane</keyword>
<gene>
    <name evidence="9" type="ORF">KGQ19_40335</name>
</gene>
<comment type="subcellular location">
    <subcellularLocation>
        <location evidence="1 7">Cell membrane</location>
        <topology evidence="1 7">Multi-pass membrane protein</topology>
    </subcellularLocation>
</comment>
<feature type="transmembrane region" description="Helical" evidence="7">
    <location>
        <begin position="73"/>
        <end position="95"/>
    </location>
</feature>
<evidence type="ECO:0000256" key="3">
    <source>
        <dbReference type="ARBA" id="ARBA00022475"/>
    </source>
</evidence>
<evidence type="ECO:0000256" key="7">
    <source>
        <dbReference type="RuleBase" id="RU363032"/>
    </source>
</evidence>
<dbReference type="PROSITE" id="PS50928">
    <property type="entry name" value="ABC_TM1"/>
    <property type="match status" value="1"/>
</dbReference>
<dbReference type="EMBL" id="JAAFYZ010000232">
    <property type="protein sequence ID" value="MBS2553121.1"/>
    <property type="molecule type" value="Genomic_DNA"/>
</dbReference>
<name>A0ABS5L447_9ACTN</name>
<keyword evidence="5 7" id="KW-1133">Transmembrane helix</keyword>
<evidence type="ECO:0000313" key="9">
    <source>
        <dbReference type="EMBL" id="MBS2553121.1"/>
    </source>
</evidence>
<dbReference type="InterPro" id="IPR000515">
    <property type="entry name" value="MetI-like"/>
</dbReference>
<evidence type="ECO:0000313" key="10">
    <source>
        <dbReference type="Proteomes" id="UP000730482"/>
    </source>
</evidence>
<evidence type="ECO:0000256" key="5">
    <source>
        <dbReference type="ARBA" id="ARBA00022989"/>
    </source>
</evidence>